<sequence length="344" mass="39563">MALDMLQAILLAVGSFFKLAIIQFVADLLLYAEFTVFFRLRKYDYLNWFFAPYLSDDPTSYSWVARCCNAFHYYIKMVIYIAQIYAAANRLTSAIFPLSYEHLWTKWRMVIMTLIQIIIPLIIVIPVNFDPSYDIRYAIDSGKIRLFTDAQSTFIVALIDGASSVISTTLSMVCYVITCIGTYRRAHLAAEIRLLASSLLVFGILAFNSLFQVGTILATYCGVREMYMLQDLSYPIVDAIYSCQPWAILISSSIVRQTFFRHLRRKQNKLSFICINVISRFSKFRNDIANFSVLMISKVKSTERKMLRAPGGLGTERMKPFRHNYHFAVRAVVLIAVMVIDTWI</sequence>
<dbReference type="GO" id="GO:0004888">
    <property type="term" value="F:transmembrane signaling receptor activity"/>
    <property type="evidence" value="ECO:0007669"/>
    <property type="project" value="InterPro"/>
</dbReference>
<protein>
    <recommendedName>
        <fullName evidence="6">Serpentine receptor class gamma</fullName>
    </recommendedName>
</protein>
<evidence type="ECO:0000256" key="4">
    <source>
        <dbReference type="ARBA" id="ARBA00022989"/>
    </source>
</evidence>
<comment type="caution">
    <text evidence="6">Lacks conserved residue(s) required for the propagation of feature annotation.</text>
</comment>
<evidence type="ECO:0000256" key="5">
    <source>
        <dbReference type="ARBA" id="ARBA00023136"/>
    </source>
</evidence>
<feature type="transmembrane region" description="Helical" evidence="6">
    <location>
        <begin position="109"/>
        <end position="129"/>
    </location>
</feature>
<keyword evidence="4 6" id="KW-1133">Transmembrane helix</keyword>
<evidence type="ECO:0000313" key="8">
    <source>
        <dbReference type="Proteomes" id="UP001177023"/>
    </source>
</evidence>
<comment type="caution">
    <text evidence="7">The sequence shown here is derived from an EMBL/GenBank/DDBJ whole genome shotgun (WGS) entry which is preliminary data.</text>
</comment>
<evidence type="ECO:0000313" key="7">
    <source>
        <dbReference type="EMBL" id="CAJ0583115.1"/>
    </source>
</evidence>
<feature type="transmembrane region" description="Helical" evidence="6">
    <location>
        <begin position="327"/>
        <end position="343"/>
    </location>
</feature>
<dbReference type="EMBL" id="CATQJA010002665">
    <property type="protein sequence ID" value="CAJ0583115.1"/>
    <property type="molecule type" value="Genomic_DNA"/>
</dbReference>
<keyword evidence="3 6" id="KW-0812">Transmembrane</keyword>
<accession>A0AA36G8F3</accession>
<dbReference type="PANTHER" id="PTHR31552">
    <property type="entry name" value="SERPENTINE RECEPTOR CLASS GAMMA"/>
    <property type="match status" value="1"/>
</dbReference>
<keyword evidence="5 6" id="KW-0472">Membrane</keyword>
<feature type="transmembrane region" description="Helical" evidence="6">
    <location>
        <begin position="6"/>
        <end position="32"/>
    </location>
</feature>
<dbReference type="PANTHER" id="PTHR31552:SF31">
    <property type="entry name" value="SERPENTINE RECEPTOR CLASS GAMMA"/>
    <property type="match status" value="1"/>
</dbReference>
<keyword evidence="8" id="KW-1185">Reference proteome</keyword>
<dbReference type="GO" id="GO:0016020">
    <property type="term" value="C:membrane"/>
    <property type="evidence" value="ECO:0007669"/>
    <property type="project" value="UniProtKB-SubCell"/>
</dbReference>
<dbReference type="GO" id="GO:0007606">
    <property type="term" value="P:sensory perception of chemical stimulus"/>
    <property type="evidence" value="ECO:0007669"/>
    <property type="project" value="UniProtKB-UniRule"/>
</dbReference>
<dbReference type="InterPro" id="IPR000609">
    <property type="entry name" value="7TM_GPCR_serpentine_rcpt_Srg"/>
</dbReference>
<feature type="transmembrane region" description="Helical" evidence="6">
    <location>
        <begin position="239"/>
        <end position="259"/>
    </location>
</feature>
<comment type="subcellular location">
    <subcellularLocation>
        <location evidence="1">Membrane</location>
        <topology evidence="1">Multi-pass membrane protein</topology>
    </subcellularLocation>
</comment>
<dbReference type="Pfam" id="PF02118">
    <property type="entry name" value="Srg"/>
    <property type="match status" value="1"/>
</dbReference>
<dbReference type="Proteomes" id="UP001177023">
    <property type="component" value="Unassembled WGS sequence"/>
</dbReference>
<evidence type="ECO:0000256" key="3">
    <source>
        <dbReference type="ARBA" id="ARBA00022692"/>
    </source>
</evidence>
<organism evidence="7 8">
    <name type="scientific">Mesorhabditis spiculigera</name>
    <dbReference type="NCBI Taxonomy" id="96644"/>
    <lineage>
        <taxon>Eukaryota</taxon>
        <taxon>Metazoa</taxon>
        <taxon>Ecdysozoa</taxon>
        <taxon>Nematoda</taxon>
        <taxon>Chromadorea</taxon>
        <taxon>Rhabditida</taxon>
        <taxon>Rhabditina</taxon>
        <taxon>Rhabditomorpha</taxon>
        <taxon>Rhabditoidea</taxon>
        <taxon>Rhabditidae</taxon>
        <taxon>Mesorhabditinae</taxon>
        <taxon>Mesorhabditis</taxon>
    </lineage>
</organism>
<evidence type="ECO:0000256" key="6">
    <source>
        <dbReference type="RuleBase" id="RU280813"/>
    </source>
</evidence>
<evidence type="ECO:0000256" key="1">
    <source>
        <dbReference type="ARBA" id="ARBA00004141"/>
    </source>
</evidence>
<feature type="transmembrane region" description="Helical" evidence="6">
    <location>
        <begin position="195"/>
        <end position="219"/>
    </location>
</feature>
<proteinExistence type="inferred from homology"/>
<dbReference type="AlphaFoldDB" id="A0AA36G8F3"/>
<comment type="similarity">
    <text evidence="2 6">Belongs to the nematode receptor-like protein srg family.</text>
</comment>
<name>A0AA36G8F3_9BILA</name>
<gene>
    <name evidence="7" type="ORF">MSPICULIGERA_LOCUS21222</name>
</gene>
<reference evidence="7" key="1">
    <citation type="submission" date="2023-06" db="EMBL/GenBank/DDBJ databases">
        <authorList>
            <person name="Delattre M."/>
        </authorList>
    </citation>
    <scope>NUCLEOTIDE SEQUENCE</scope>
    <source>
        <strain evidence="7">AF72</strain>
    </source>
</reference>
<evidence type="ECO:0000256" key="2">
    <source>
        <dbReference type="ARBA" id="ARBA00005692"/>
    </source>
</evidence>
<feature type="non-terminal residue" evidence="7">
    <location>
        <position position="344"/>
    </location>
</feature>